<evidence type="ECO:0000313" key="2">
    <source>
        <dbReference type="EnsemblMetazoa" id="GBRI007109-PA"/>
    </source>
</evidence>
<dbReference type="VEuPathDB" id="VectorBase:GBRI007109"/>
<organism evidence="2 3">
    <name type="scientific">Glossina brevipalpis</name>
    <dbReference type="NCBI Taxonomy" id="37001"/>
    <lineage>
        <taxon>Eukaryota</taxon>
        <taxon>Metazoa</taxon>
        <taxon>Ecdysozoa</taxon>
        <taxon>Arthropoda</taxon>
        <taxon>Hexapoda</taxon>
        <taxon>Insecta</taxon>
        <taxon>Pterygota</taxon>
        <taxon>Neoptera</taxon>
        <taxon>Endopterygota</taxon>
        <taxon>Diptera</taxon>
        <taxon>Brachycera</taxon>
        <taxon>Muscomorpha</taxon>
        <taxon>Hippoboscoidea</taxon>
        <taxon>Glossinidae</taxon>
        <taxon>Glossina</taxon>
    </lineage>
</organism>
<keyword evidence="1" id="KW-0472">Membrane</keyword>
<accession>A0A1A9W5L5</accession>
<sequence length="188" mass="20945">MDLLMKAKAGLSLSSSTVTINLLSSSKFKALSRKSNSCGASIGLINKGAEPDVIPECGRRKQNNFYRIAVISYVIYLPFPINFPNDPIIADYELQNCYHQQNLGTAMMDLYGFSIILLLFDIINGRKSTFMGLNIGMRRFCSKPVLLICLSRPARGCIGICDSNLLYFIVYSSSMSKPSHLKIKKKLK</sequence>
<protein>
    <submittedName>
        <fullName evidence="2">Uncharacterized protein</fullName>
    </submittedName>
</protein>
<evidence type="ECO:0000256" key="1">
    <source>
        <dbReference type="SAM" id="Phobius"/>
    </source>
</evidence>
<keyword evidence="3" id="KW-1185">Reference proteome</keyword>
<name>A0A1A9W5L5_9MUSC</name>
<dbReference type="Proteomes" id="UP000091820">
    <property type="component" value="Unassembled WGS sequence"/>
</dbReference>
<dbReference type="EnsemblMetazoa" id="GBRI007109-RA">
    <property type="protein sequence ID" value="GBRI007109-PA"/>
    <property type="gene ID" value="GBRI007109"/>
</dbReference>
<keyword evidence="1" id="KW-0812">Transmembrane</keyword>
<feature type="transmembrane region" description="Helical" evidence="1">
    <location>
        <begin position="65"/>
        <end position="83"/>
    </location>
</feature>
<evidence type="ECO:0000313" key="3">
    <source>
        <dbReference type="Proteomes" id="UP000091820"/>
    </source>
</evidence>
<reference evidence="2" key="2">
    <citation type="submission" date="2020-05" db="UniProtKB">
        <authorList>
            <consortium name="EnsemblMetazoa"/>
        </authorList>
    </citation>
    <scope>IDENTIFICATION</scope>
    <source>
        <strain evidence="2">IAEA</strain>
    </source>
</reference>
<dbReference type="AlphaFoldDB" id="A0A1A9W5L5"/>
<proteinExistence type="predicted"/>
<keyword evidence="1" id="KW-1133">Transmembrane helix</keyword>
<feature type="transmembrane region" description="Helical" evidence="1">
    <location>
        <begin position="103"/>
        <end position="123"/>
    </location>
</feature>
<reference evidence="3" key="1">
    <citation type="submission" date="2014-03" db="EMBL/GenBank/DDBJ databases">
        <authorList>
            <person name="Aksoy S."/>
            <person name="Warren W."/>
            <person name="Wilson R.K."/>
        </authorList>
    </citation>
    <scope>NUCLEOTIDE SEQUENCE [LARGE SCALE GENOMIC DNA]</scope>
    <source>
        <strain evidence="3">IAEA</strain>
    </source>
</reference>